<evidence type="ECO:0000256" key="15">
    <source>
        <dbReference type="ARBA" id="ARBA00031306"/>
    </source>
</evidence>
<comment type="similarity">
    <text evidence="1 18 20">Belongs to the ApbE family.</text>
</comment>
<keyword evidence="12" id="KW-0472">Membrane</keyword>
<feature type="signal peptide" evidence="20">
    <location>
        <begin position="1"/>
        <end position="20"/>
    </location>
</feature>
<dbReference type="PROSITE" id="PS51257">
    <property type="entry name" value="PROKAR_LIPOPROTEIN"/>
    <property type="match status" value="1"/>
</dbReference>
<dbReference type="InterPro" id="IPR003374">
    <property type="entry name" value="ApbE-like_sf"/>
</dbReference>
<evidence type="ECO:0000256" key="1">
    <source>
        <dbReference type="ARBA" id="ARBA00008282"/>
    </source>
</evidence>
<evidence type="ECO:0000256" key="13">
    <source>
        <dbReference type="ARBA" id="ARBA00023139"/>
    </source>
</evidence>
<evidence type="ECO:0000256" key="7">
    <source>
        <dbReference type="ARBA" id="ARBA00022679"/>
    </source>
</evidence>
<dbReference type="Pfam" id="PF02424">
    <property type="entry name" value="ApbE"/>
    <property type="match status" value="1"/>
</dbReference>
<keyword evidence="4" id="KW-1003">Cell membrane</keyword>
<comment type="function">
    <text evidence="20">Flavin transferase that catalyzes the transfer of the FMN moiety of FAD and its covalent binding to the hydroxyl group of a threonine residue in a target flavoprotein.</text>
</comment>
<evidence type="ECO:0000256" key="3">
    <source>
        <dbReference type="ARBA" id="ARBA00016337"/>
    </source>
</evidence>
<dbReference type="Gene3D" id="3.10.520.10">
    <property type="entry name" value="ApbE-like domains"/>
    <property type="match status" value="1"/>
</dbReference>
<dbReference type="EC" id="2.7.1.180" evidence="2 18"/>
<feature type="binding site" evidence="19">
    <location>
        <position position="294"/>
    </location>
    <ligand>
        <name>Mg(2+)</name>
        <dbReference type="ChEBI" id="CHEBI:18420"/>
    </ligand>
</feature>
<protein>
    <recommendedName>
        <fullName evidence="3 18">FAD:protein FMN transferase</fullName>
        <ecNumber evidence="2 18">2.7.1.180</ecNumber>
    </recommendedName>
    <alternativeName>
        <fullName evidence="15 18">Flavin transferase</fullName>
    </alternativeName>
</protein>
<evidence type="ECO:0000256" key="8">
    <source>
        <dbReference type="ARBA" id="ARBA00022723"/>
    </source>
</evidence>
<dbReference type="PANTHER" id="PTHR30040">
    <property type="entry name" value="THIAMINE BIOSYNTHESIS LIPOPROTEIN APBE"/>
    <property type="match status" value="1"/>
</dbReference>
<keyword evidence="11 18" id="KW-0460">Magnesium</keyword>
<dbReference type="PIRSF" id="PIRSF006268">
    <property type="entry name" value="ApbE"/>
    <property type="match status" value="1"/>
</dbReference>
<dbReference type="GO" id="GO:0016740">
    <property type="term" value="F:transferase activity"/>
    <property type="evidence" value="ECO:0007669"/>
    <property type="project" value="UniProtKB-UniRule"/>
</dbReference>
<evidence type="ECO:0000256" key="17">
    <source>
        <dbReference type="ARBA" id="ARBA00060485"/>
    </source>
</evidence>
<comment type="catalytic activity">
    <reaction evidence="16 18 20">
        <text>L-threonyl-[protein] + FAD = FMN-L-threonyl-[protein] + AMP + H(+)</text>
        <dbReference type="Rhea" id="RHEA:36847"/>
        <dbReference type="Rhea" id="RHEA-COMP:11060"/>
        <dbReference type="Rhea" id="RHEA-COMP:11061"/>
        <dbReference type="ChEBI" id="CHEBI:15378"/>
        <dbReference type="ChEBI" id="CHEBI:30013"/>
        <dbReference type="ChEBI" id="CHEBI:57692"/>
        <dbReference type="ChEBI" id="CHEBI:74257"/>
        <dbReference type="ChEBI" id="CHEBI:456215"/>
        <dbReference type="EC" id="2.7.1.180"/>
    </reaction>
</comment>
<evidence type="ECO:0000256" key="4">
    <source>
        <dbReference type="ARBA" id="ARBA00022475"/>
    </source>
</evidence>
<evidence type="ECO:0000256" key="20">
    <source>
        <dbReference type="RuleBase" id="RU363002"/>
    </source>
</evidence>
<keyword evidence="10 18" id="KW-0274">FAD</keyword>
<evidence type="ECO:0000256" key="6">
    <source>
        <dbReference type="ARBA" id="ARBA00022630"/>
    </source>
</evidence>
<dbReference type="FunFam" id="3.10.520.10:FF:000001">
    <property type="entry name" value="FAD:protein FMN transferase"/>
    <property type="match status" value="1"/>
</dbReference>
<evidence type="ECO:0000256" key="12">
    <source>
        <dbReference type="ARBA" id="ARBA00023136"/>
    </source>
</evidence>
<reference key="1">
    <citation type="submission" date="2017-08" db="EMBL/GenBank/DDBJ databases">
        <title>A dynamic microbial community with high functional redundancy inhabits the cold, oxic subseafloor aquifer.</title>
        <authorList>
            <person name="Tully B.J."/>
            <person name="Wheat C.G."/>
            <person name="Glazer B.T."/>
            <person name="Huber J.A."/>
        </authorList>
    </citation>
    <scope>NUCLEOTIDE SEQUENCE [LARGE SCALE GENOMIC DNA]</scope>
</reference>
<dbReference type="AlphaFoldDB" id="A0A2A4Z8A5"/>
<dbReference type="PANTHER" id="PTHR30040:SF2">
    <property type="entry name" value="FAD:PROTEIN FMN TRANSFERASE"/>
    <property type="match status" value="1"/>
</dbReference>
<evidence type="ECO:0000256" key="9">
    <source>
        <dbReference type="ARBA" id="ARBA00022729"/>
    </source>
</evidence>
<comment type="subcellular location">
    <subcellularLocation>
        <location evidence="17 20">Cell inner membrane</location>
        <topology evidence="17 20">Lipid-anchor</topology>
        <orientation evidence="17 20">Periplasmic side</orientation>
    </subcellularLocation>
</comment>
<feature type="binding site" evidence="19">
    <location>
        <position position="290"/>
    </location>
    <ligand>
        <name>Mg(2+)</name>
        <dbReference type="ChEBI" id="CHEBI:18420"/>
    </ligand>
</feature>
<evidence type="ECO:0000256" key="10">
    <source>
        <dbReference type="ARBA" id="ARBA00022827"/>
    </source>
</evidence>
<dbReference type="EMBL" id="NVUS01000002">
    <property type="protein sequence ID" value="PCJ03349.1"/>
    <property type="molecule type" value="Genomic_DNA"/>
</dbReference>
<dbReference type="GO" id="GO:0046872">
    <property type="term" value="F:metal ion binding"/>
    <property type="evidence" value="ECO:0007669"/>
    <property type="project" value="UniProtKB-UniRule"/>
</dbReference>
<proteinExistence type="inferred from homology"/>
<evidence type="ECO:0000256" key="16">
    <source>
        <dbReference type="ARBA" id="ARBA00048540"/>
    </source>
</evidence>
<evidence type="ECO:0000256" key="14">
    <source>
        <dbReference type="ARBA" id="ARBA00023288"/>
    </source>
</evidence>
<evidence type="ECO:0000313" key="21">
    <source>
        <dbReference type="EMBL" id="PCJ03349.1"/>
    </source>
</evidence>
<keyword evidence="6 18" id="KW-0285">Flavoprotein</keyword>
<keyword evidence="9 20" id="KW-0732">Signal</keyword>
<keyword evidence="14 20" id="KW-0449">Lipoprotein</keyword>
<keyword evidence="5 20" id="KW-0997">Cell inner membrane</keyword>
<dbReference type="GO" id="GO:0005886">
    <property type="term" value="C:plasma membrane"/>
    <property type="evidence" value="ECO:0007669"/>
    <property type="project" value="UniProtKB-SubCell"/>
</dbReference>
<evidence type="ECO:0000256" key="5">
    <source>
        <dbReference type="ARBA" id="ARBA00022519"/>
    </source>
</evidence>
<dbReference type="InterPro" id="IPR024932">
    <property type="entry name" value="ApbE"/>
</dbReference>
<evidence type="ECO:0000256" key="19">
    <source>
        <dbReference type="PIRSR" id="PIRSR006268-2"/>
    </source>
</evidence>
<evidence type="ECO:0000256" key="18">
    <source>
        <dbReference type="PIRNR" id="PIRNR006268"/>
    </source>
</evidence>
<comment type="cofactor">
    <cofactor evidence="19">
        <name>Mg(2+)</name>
        <dbReference type="ChEBI" id="CHEBI:18420"/>
    </cofactor>
    <cofactor evidence="19">
        <name>Mn(2+)</name>
        <dbReference type="ChEBI" id="CHEBI:29035"/>
    </cofactor>
    <text evidence="19">Magnesium. Can also use manganese.</text>
</comment>
<accession>A0A2A4Z8A5</accession>
<reference evidence="21" key="2">
    <citation type="journal article" date="2018" name="ISME J.">
        <title>A dynamic microbial community with high functional redundancy inhabits the cold, oxic subseafloor aquifer.</title>
        <authorList>
            <person name="Tully B.J."/>
            <person name="Wheat C.G."/>
            <person name="Glazer B.T."/>
            <person name="Huber J.A."/>
        </authorList>
    </citation>
    <scope>NUCLEOTIDE SEQUENCE</scope>
    <source>
        <strain evidence="21">NORP83</strain>
    </source>
</reference>
<name>A0A2A4Z8A5_9PROT</name>
<dbReference type="SUPFAM" id="SSF143631">
    <property type="entry name" value="ApbE-like"/>
    <property type="match status" value="1"/>
</dbReference>
<evidence type="ECO:0000256" key="11">
    <source>
        <dbReference type="ARBA" id="ARBA00022842"/>
    </source>
</evidence>
<organism evidence="21">
    <name type="scientific">OCS116 cluster bacterium</name>
    <dbReference type="NCBI Taxonomy" id="2030921"/>
    <lineage>
        <taxon>Bacteria</taxon>
        <taxon>Pseudomonadati</taxon>
        <taxon>Pseudomonadota</taxon>
        <taxon>Alphaproteobacteria</taxon>
        <taxon>OCS116 cluster</taxon>
    </lineage>
</organism>
<feature type="chain" id="PRO_5011830712" description="FAD:protein FMN transferase" evidence="20">
    <location>
        <begin position="21"/>
        <end position="342"/>
    </location>
</feature>
<feature type="binding site" evidence="19">
    <location>
        <position position="176"/>
    </location>
    <ligand>
        <name>Mg(2+)</name>
        <dbReference type="ChEBI" id="CHEBI:18420"/>
    </ligand>
</feature>
<keyword evidence="7 18" id="KW-0808">Transferase</keyword>
<keyword evidence="8 18" id="KW-0479">Metal-binding</keyword>
<evidence type="ECO:0000256" key="2">
    <source>
        <dbReference type="ARBA" id="ARBA00011955"/>
    </source>
</evidence>
<keyword evidence="13" id="KW-0564">Palmitate</keyword>
<comment type="caution">
    <text evidence="21">The sequence shown here is derived from an EMBL/GenBank/DDBJ whole genome shotgun (WGS) entry which is preliminary data.</text>
</comment>
<sequence length="342" mass="37278">MQLRFIIPLLLLLTSCDVFGQSRTVTTLSGKTMGTVFHISVIDLPEAVTAENLGAQIEAELKAFNDKLSNWQQDSEISKFNASGDVDWVDASDKFYTVMEESFYIHNLSEQTFDVTLAPLIDLWGFGWKQNDTIIPSDEAVIAALENVGMNKLLALNPTTKQIKKLKAEVSVNLSAIAKGYGIDVLAALLEKNGVKEYLVEIGGDLIAKGHNGEDKPWVVGIETPDNDGKQVEELVMISQYGMATSGDYRNYVEKDGKRFSHIIDPVTGKPVTHNLASVTIFSDSAMRADALATAMMVLGVEAGLKIADKNNIAAYFLTRDGATFKATSSAQYKQLKADAGK</sequence>
<gene>
    <name evidence="21" type="ORF">COB13_01615</name>
</gene>